<organism evidence="1 2">
    <name type="scientific">Actinomyces marmotae</name>
    <dbReference type="NCBI Taxonomy" id="2737173"/>
    <lineage>
        <taxon>Bacteria</taxon>
        <taxon>Bacillati</taxon>
        <taxon>Actinomycetota</taxon>
        <taxon>Actinomycetes</taxon>
        <taxon>Actinomycetales</taxon>
        <taxon>Actinomycetaceae</taxon>
        <taxon>Actinomyces</taxon>
    </lineage>
</organism>
<dbReference type="Gene3D" id="3.90.1150.30">
    <property type="match status" value="1"/>
</dbReference>
<evidence type="ECO:0000313" key="2">
    <source>
        <dbReference type="Proteomes" id="UP000504752"/>
    </source>
</evidence>
<dbReference type="AlphaFoldDB" id="A0A6M8BAV4"/>
<dbReference type="RefSeq" id="WP_159522487.1">
    <property type="nucleotide sequence ID" value="NZ_CP053642.1"/>
</dbReference>
<dbReference type="SUPFAM" id="SSF142906">
    <property type="entry name" value="YjbR-like"/>
    <property type="match status" value="1"/>
</dbReference>
<keyword evidence="2" id="KW-1185">Reference proteome</keyword>
<dbReference type="Pfam" id="PF04237">
    <property type="entry name" value="YjbR"/>
    <property type="match status" value="1"/>
</dbReference>
<dbReference type="InterPro" id="IPR058532">
    <property type="entry name" value="YjbR/MT2646/Rv2570-like"/>
</dbReference>
<proteinExistence type="predicted"/>
<dbReference type="Proteomes" id="UP000504752">
    <property type="component" value="Chromosome"/>
</dbReference>
<gene>
    <name evidence="1" type="ORF">HPC72_09385</name>
</gene>
<reference evidence="1 2" key="1">
    <citation type="submission" date="2020-05" db="EMBL/GenBank/DDBJ databases">
        <title>Actinomyces sp. zg-325.</title>
        <authorList>
            <person name="Yang C."/>
        </authorList>
    </citation>
    <scope>NUCLEOTIDE SEQUENCE [LARGE SCALE GENOMIC DNA]</scope>
    <source>
        <strain evidence="2">zg-325</strain>
    </source>
</reference>
<dbReference type="GO" id="GO:0003677">
    <property type="term" value="F:DNA binding"/>
    <property type="evidence" value="ECO:0007669"/>
    <property type="project" value="UniProtKB-KW"/>
</dbReference>
<name>A0A6M8BAV4_9ACTO</name>
<dbReference type="EMBL" id="CP053642">
    <property type="protein sequence ID" value="QKD80393.1"/>
    <property type="molecule type" value="Genomic_DNA"/>
</dbReference>
<accession>A0A6M8BAV4</accession>
<dbReference type="KEGG" id="amam:HPC72_09385"/>
<dbReference type="PANTHER" id="PTHR35145:SF1">
    <property type="entry name" value="CYTOPLASMIC PROTEIN"/>
    <property type="match status" value="1"/>
</dbReference>
<sequence>MTSAEPALDRASELLDYAATLPGAWVGHKPEWDTSVASIGPRLFALLLTHTDGRLIVNVKLDPEDAVAVRRSIPWTEPGFHQAKKHWVSIDLTAPGYDAATAHELVEDSYRLVHSLLPRAVRGALRLAVAAGEAPRPTWQW</sequence>
<evidence type="ECO:0000313" key="1">
    <source>
        <dbReference type="EMBL" id="QKD80393.1"/>
    </source>
</evidence>
<dbReference type="PANTHER" id="PTHR35145">
    <property type="entry name" value="CYTOPLASMIC PROTEIN-RELATED"/>
    <property type="match status" value="1"/>
</dbReference>
<protein>
    <submittedName>
        <fullName evidence="1">MmcQ/YjbR family DNA-binding protein</fullName>
    </submittedName>
</protein>
<dbReference type="InterPro" id="IPR038056">
    <property type="entry name" value="YjbR-like_sf"/>
</dbReference>
<dbReference type="InterPro" id="IPR007351">
    <property type="entry name" value="YjbR"/>
</dbReference>
<keyword evidence="1" id="KW-0238">DNA-binding</keyword>